<dbReference type="InterPro" id="IPR011010">
    <property type="entry name" value="DNA_brk_join_enz"/>
</dbReference>
<dbReference type="GO" id="GO:0015074">
    <property type="term" value="P:DNA integration"/>
    <property type="evidence" value="ECO:0007669"/>
    <property type="project" value="InterPro"/>
</dbReference>
<dbReference type="Pfam" id="PF00589">
    <property type="entry name" value="Phage_integrase"/>
    <property type="match status" value="1"/>
</dbReference>
<evidence type="ECO:0000256" key="1">
    <source>
        <dbReference type="ARBA" id="ARBA00023125"/>
    </source>
</evidence>
<evidence type="ECO:0000259" key="4">
    <source>
        <dbReference type="Pfam" id="PF13102"/>
    </source>
</evidence>
<dbReference type="Proteomes" id="UP000266067">
    <property type="component" value="Unassembled WGS sequence"/>
</dbReference>
<evidence type="ECO:0008006" key="7">
    <source>
        <dbReference type="Google" id="ProtNLM"/>
    </source>
</evidence>
<dbReference type="AlphaFoldDB" id="A0A3A1NFU2"/>
<keyword evidence="1" id="KW-0238">DNA-binding</keyword>
<dbReference type="Gene3D" id="1.10.150.130">
    <property type="match status" value="1"/>
</dbReference>
<reference evidence="5 6" key="1">
    <citation type="submission" date="2018-08" db="EMBL/GenBank/DDBJ databases">
        <title>Proposal of Muricauda 72 sp.nov. and Muricauda NH166 sp.nov., isolated from seawater.</title>
        <authorList>
            <person name="Cheng H."/>
            <person name="Wu Y.-H."/>
            <person name="Guo L.-L."/>
            <person name="Xu X.-W."/>
        </authorList>
    </citation>
    <scope>NUCLEOTIDE SEQUENCE [LARGE SCALE GENOMIC DNA]</scope>
    <source>
        <strain evidence="5 6">KCTC 22173</strain>
    </source>
</reference>
<feature type="domain" description="Tyr recombinase" evidence="3">
    <location>
        <begin position="247"/>
        <end position="407"/>
    </location>
</feature>
<gene>
    <name evidence="5" type="ORF">D2V08_00070</name>
</gene>
<dbReference type="OrthoDB" id="892893at2"/>
<evidence type="ECO:0000313" key="5">
    <source>
        <dbReference type="EMBL" id="RIV38313.1"/>
    </source>
</evidence>
<dbReference type="RefSeq" id="WP_119606280.1">
    <property type="nucleotide sequence ID" value="NZ_QXFH01000004.1"/>
</dbReference>
<dbReference type="InterPro" id="IPR013762">
    <property type="entry name" value="Integrase-like_cat_sf"/>
</dbReference>
<protein>
    <recommendedName>
        <fullName evidence="7">Integrase</fullName>
    </recommendedName>
</protein>
<accession>A0A3A1NFU2</accession>
<proteinExistence type="predicted"/>
<dbReference type="InterPro" id="IPR025269">
    <property type="entry name" value="SAM-like_dom"/>
</dbReference>
<dbReference type="Pfam" id="PF13102">
    <property type="entry name" value="Phage_int_SAM_5"/>
    <property type="match status" value="1"/>
</dbReference>
<feature type="domain" description="Phage integrase SAM-like" evidence="4">
    <location>
        <begin position="120"/>
        <end position="199"/>
    </location>
</feature>
<dbReference type="SUPFAM" id="SSF56349">
    <property type="entry name" value="DNA breaking-rejoining enzymes"/>
    <property type="match status" value="1"/>
</dbReference>
<evidence type="ECO:0000259" key="3">
    <source>
        <dbReference type="Pfam" id="PF00589"/>
    </source>
</evidence>
<dbReference type="GO" id="GO:0003677">
    <property type="term" value="F:DNA binding"/>
    <property type="evidence" value="ECO:0007669"/>
    <property type="project" value="UniProtKB-KW"/>
</dbReference>
<dbReference type="InterPro" id="IPR002104">
    <property type="entry name" value="Integrase_catalytic"/>
</dbReference>
<dbReference type="EMBL" id="QXFH01000004">
    <property type="protein sequence ID" value="RIV38313.1"/>
    <property type="molecule type" value="Genomic_DNA"/>
</dbReference>
<keyword evidence="6" id="KW-1185">Reference proteome</keyword>
<name>A0A3A1NFU2_9FLAO</name>
<evidence type="ECO:0000313" key="6">
    <source>
        <dbReference type="Proteomes" id="UP000266067"/>
    </source>
</evidence>
<dbReference type="GO" id="GO:0006310">
    <property type="term" value="P:DNA recombination"/>
    <property type="evidence" value="ECO:0007669"/>
    <property type="project" value="UniProtKB-KW"/>
</dbReference>
<dbReference type="InterPro" id="IPR010998">
    <property type="entry name" value="Integrase_recombinase_N"/>
</dbReference>
<organism evidence="5 6">
    <name type="scientific">Flagellimonas lutimaris</name>
    <dbReference type="NCBI Taxonomy" id="475082"/>
    <lineage>
        <taxon>Bacteria</taxon>
        <taxon>Pseudomonadati</taxon>
        <taxon>Bacteroidota</taxon>
        <taxon>Flavobacteriia</taxon>
        <taxon>Flavobacteriales</taxon>
        <taxon>Flavobacteriaceae</taxon>
        <taxon>Flagellimonas</taxon>
    </lineage>
</organism>
<comment type="caution">
    <text evidence="5">The sequence shown here is derived from an EMBL/GenBank/DDBJ whole genome shotgun (WGS) entry which is preliminary data.</text>
</comment>
<keyword evidence="2" id="KW-0233">DNA recombination</keyword>
<evidence type="ECO:0000256" key="2">
    <source>
        <dbReference type="ARBA" id="ARBA00023172"/>
    </source>
</evidence>
<dbReference type="Gene3D" id="1.10.443.10">
    <property type="entry name" value="Intergrase catalytic core"/>
    <property type="match status" value="1"/>
</dbReference>
<sequence length="420" mass="49813">MATVNFLYRSKRPESFLTIRLLYRNQKDYVIGAKTKLKVSKEYWETTHQRNLKDIRDVDQRNTYNAVNTELARIQAHVLDEFDKTDIGSINKDWLVNTLEGFYNPAGDSERGIPKDLISYIDFYKDYRKNELDAKAVRRLNVTKHKMQRLQAYLRKTILIKEINEDFKQAFQEFSQKERYSQNTQSRELVSIKTLCFHAHYLGLETHHQLNSLRLRKQEVNHVYLTTEEIEKIKGLELPNEHLDNARDWLLISCYTGQRVSDFMRFTRDMIRVENGKHLLEFRQQKTKKLMTIPFSRDAREVLKKREGEFPRPISDQKYNDYIKLVCEKAGLKDEVQGTKRLNITPKAKKGTYRHVADTYEKWELVSSHIGRRSFATNYYGKVPTSYLINITGHSSEKTFLNYIKKSNKDIALDAYEYFN</sequence>